<dbReference type="AlphaFoldDB" id="A0A1J1ITK5"/>
<gene>
    <name evidence="2" type="ORF">CLUMA_CG016668</name>
</gene>
<keyword evidence="1" id="KW-1133">Transmembrane helix</keyword>
<organism evidence="2 3">
    <name type="scientific">Clunio marinus</name>
    <dbReference type="NCBI Taxonomy" id="568069"/>
    <lineage>
        <taxon>Eukaryota</taxon>
        <taxon>Metazoa</taxon>
        <taxon>Ecdysozoa</taxon>
        <taxon>Arthropoda</taxon>
        <taxon>Hexapoda</taxon>
        <taxon>Insecta</taxon>
        <taxon>Pterygota</taxon>
        <taxon>Neoptera</taxon>
        <taxon>Endopterygota</taxon>
        <taxon>Diptera</taxon>
        <taxon>Nematocera</taxon>
        <taxon>Chironomoidea</taxon>
        <taxon>Chironomidae</taxon>
        <taxon>Clunio</taxon>
    </lineage>
</organism>
<evidence type="ECO:0000313" key="3">
    <source>
        <dbReference type="Proteomes" id="UP000183832"/>
    </source>
</evidence>
<keyword evidence="3" id="KW-1185">Reference proteome</keyword>
<dbReference type="Proteomes" id="UP000183832">
    <property type="component" value="Unassembled WGS sequence"/>
</dbReference>
<accession>A0A1J1ITK5</accession>
<protein>
    <submittedName>
        <fullName evidence="2">CLUMA_CG016668, isoform A</fullName>
    </submittedName>
</protein>
<evidence type="ECO:0000256" key="1">
    <source>
        <dbReference type="SAM" id="Phobius"/>
    </source>
</evidence>
<name>A0A1J1ITK5_9DIPT</name>
<proteinExistence type="predicted"/>
<feature type="transmembrane region" description="Helical" evidence="1">
    <location>
        <begin position="16"/>
        <end position="33"/>
    </location>
</feature>
<keyword evidence="1" id="KW-0472">Membrane</keyword>
<sequence length="110" mass="12556">MLGGNNDKYHQPSSQLPFNCGVVFIILFSFAALQNEFSLLRNESFLPKEHSIMRNKRTLRSYLLVINKILKSAELFRNTSNCWLHIVTANGKQYDVKYTNASSAGKKIES</sequence>
<reference evidence="2 3" key="1">
    <citation type="submission" date="2015-04" db="EMBL/GenBank/DDBJ databases">
        <authorList>
            <person name="Syromyatnikov M.Y."/>
            <person name="Popov V.N."/>
        </authorList>
    </citation>
    <scope>NUCLEOTIDE SEQUENCE [LARGE SCALE GENOMIC DNA]</scope>
</reference>
<keyword evidence="1" id="KW-0812">Transmembrane</keyword>
<evidence type="ECO:0000313" key="2">
    <source>
        <dbReference type="EMBL" id="CRL03579.1"/>
    </source>
</evidence>
<dbReference type="EMBL" id="CVRI01000059">
    <property type="protein sequence ID" value="CRL03579.1"/>
    <property type="molecule type" value="Genomic_DNA"/>
</dbReference>